<evidence type="ECO:0000313" key="2">
    <source>
        <dbReference type="EMBL" id="PCH36508.1"/>
    </source>
</evidence>
<dbReference type="AlphaFoldDB" id="A0A2H3JFN7"/>
<reference evidence="2 3" key="1">
    <citation type="journal article" date="2012" name="Science">
        <title>The Paleozoic origin of enzymatic lignin decomposition reconstructed from 31 fungal genomes.</title>
        <authorList>
            <person name="Floudas D."/>
            <person name="Binder M."/>
            <person name="Riley R."/>
            <person name="Barry K."/>
            <person name="Blanchette R.A."/>
            <person name="Henrissat B."/>
            <person name="Martinez A.T."/>
            <person name="Otillar R."/>
            <person name="Spatafora J.W."/>
            <person name="Yadav J.S."/>
            <person name="Aerts A."/>
            <person name="Benoit I."/>
            <person name="Boyd A."/>
            <person name="Carlson A."/>
            <person name="Copeland A."/>
            <person name="Coutinho P.M."/>
            <person name="de Vries R.P."/>
            <person name="Ferreira P."/>
            <person name="Findley K."/>
            <person name="Foster B."/>
            <person name="Gaskell J."/>
            <person name="Glotzer D."/>
            <person name="Gorecki P."/>
            <person name="Heitman J."/>
            <person name="Hesse C."/>
            <person name="Hori C."/>
            <person name="Igarashi K."/>
            <person name="Jurgens J.A."/>
            <person name="Kallen N."/>
            <person name="Kersten P."/>
            <person name="Kohler A."/>
            <person name="Kuees U."/>
            <person name="Kumar T.K.A."/>
            <person name="Kuo A."/>
            <person name="LaButti K."/>
            <person name="Larrondo L.F."/>
            <person name="Lindquist E."/>
            <person name="Ling A."/>
            <person name="Lombard V."/>
            <person name="Lucas S."/>
            <person name="Lundell T."/>
            <person name="Martin R."/>
            <person name="McLaughlin D.J."/>
            <person name="Morgenstern I."/>
            <person name="Morin E."/>
            <person name="Murat C."/>
            <person name="Nagy L.G."/>
            <person name="Nolan M."/>
            <person name="Ohm R.A."/>
            <person name="Patyshakuliyeva A."/>
            <person name="Rokas A."/>
            <person name="Ruiz-Duenas F.J."/>
            <person name="Sabat G."/>
            <person name="Salamov A."/>
            <person name="Samejima M."/>
            <person name="Schmutz J."/>
            <person name="Slot J.C."/>
            <person name="St John F."/>
            <person name="Stenlid J."/>
            <person name="Sun H."/>
            <person name="Sun S."/>
            <person name="Syed K."/>
            <person name="Tsang A."/>
            <person name="Wiebenga A."/>
            <person name="Young D."/>
            <person name="Pisabarro A."/>
            <person name="Eastwood D.C."/>
            <person name="Martin F."/>
            <person name="Cullen D."/>
            <person name="Grigoriev I.V."/>
            <person name="Hibbett D.S."/>
        </authorList>
    </citation>
    <scope>NUCLEOTIDE SEQUENCE [LARGE SCALE GENOMIC DNA]</scope>
    <source>
        <strain evidence="2 3">MD-104</strain>
    </source>
</reference>
<dbReference type="EMBL" id="KB467876">
    <property type="protein sequence ID" value="PCH36508.1"/>
    <property type="molecule type" value="Genomic_DNA"/>
</dbReference>
<accession>A0A2H3JFN7</accession>
<proteinExistence type="predicted"/>
<feature type="region of interest" description="Disordered" evidence="1">
    <location>
        <begin position="1"/>
        <end position="34"/>
    </location>
</feature>
<feature type="compositionally biased region" description="Basic residues" evidence="1">
    <location>
        <begin position="21"/>
        <end position="33"/>
    </location>
</feature>
<keyword evidence="3" id="KW-1185">Reference proteome</keyword>
<evidence type="ECO:0000313" key="3">
    <source>
        <dbReference type="Proteomes" id="UP000218811"/>
    </source>
</evidence>
<dbReference type="Proteomes" id="UP000218811">
    <property type="component" value="Unassembled WGS sequence"/>
</dbReference>
<organism evidence="2 3">
    <name type="scientific">Wolfiporia cocos (strain MD-104)</name>
    <name type="common">Brown rot fungus</name>
    <dbReference type="NCBI Taxonomy" id="742152"/>
    <lineage>
        <taxon>Eukaryota</taxon>
        <taxon>Fungi</taxon>
        <taxon>Dikarya</taxon>
        <taxon>Basidiomycota</taxon>
        <taxon>Agaricomycotina</taxon>
        <taxon>Agaricomycetes</taxon>
        <taxon>Polyporales</taxon>
        <taxon>Phaeolaceae</taxon>
        <taxon>Wolfiporia</taxon>
    </lineage>
</organism>
<protein>
    <submittedName>
        <fullName evidence="2">Uncharacterized protein</fullName>
    </submittedName>
</protein>
<gene>
    <name evidence="2" type="ORF">WOLCODRAFT_140494</name>
</gene>
<sequence length="53" mass="6044">MMHLRSPQPSLSSETPLGAKPIRHTANRRRTHAHAQPTPYVVLYAEVLPPRYI</sequence>
<evidence type="ECO:0000256" key="1">
    <source>
        <dbReference type="SAM" id="MobiDB-lite"/>
    </source>
</evidence>
<name>A0A2H3JFN7_WOLCO</name>